<protein>
    <recommendedName>
        <fullName evidence="3">Ribbon-helix-helix protein CopG domain-containing protein</fullName>
    </recommendedName>
</protein>
<comment type="caution">
    <text evidence="1">The sequence shown here is derived from an EMBL/GenBank/DDBJ whole genome shotgun (WGS) entry which is preliminary data.</text>
</comment>
<gene>
    <name evidence="1" type="ORF">LAKADJCE_00591</name>
</gene>
<organism evidence="1 2">
    <name type="scientific">Candidatus Argoarchaeum ethanivorans</name>
    <dbReference type="NCBI Taxonomy" id="2608793"/>
    <lineage>
        <taxon>Archaea</taxon>
        <taxon>Methanobacteriati</taxon>
        <taxon>Methanobacteriota</taxon>
        <taxon>Stenosarchaea group</taxon>
        <taxon>Methanomicrobia</taxon>
        <taxon>Methanosarcinales</taxon>
        <taxon>Methanosarcinales incertae sedis</taxon>
        <taxon>GOM Arc I cluster</taxon>
        <taxon>Candidatus Argoarchaeum</taxon>
    </lineage>
</organism>
<dbReference type="Proteomes" id="UP000612009">
    <property type="component" value="Unassembled WGS sequence"/>
</dbReference>
<accession>A0A811TDV8</accession>
<sequence length="60" mass="7315">MMSSPLYMTEETIYDLEALASTIERSKTFIVRKAIESYLKYYADYWTQHLQDRFWSYSRS</sequence>
<dbReference type="InterPro" id="IPR010985">
    <property type="entry name" value="Ribbon_hlx_hlx"/>
</dbReference>
<evidence type="ECO:0008006" key="3">
    <source>
        <dbReference type="Google" id="ProtNLM"/>
    </source>
</evidence>
<evidence type="ECO:0000313" key="1">
    <source>
        <dbReference type="EMBL" id="CAD6493853.1"/>
    </source>
</evidence>
<dbReference type="AlphaFoldDB" id="A0A811TDV8"/>
<dbReference type="SUPFAM" id="SSF47598">
    <property type="entry name" value="Ribbon-helix-helix"/>
    <property type="match status" value="1"/>
</dbReference>
<dbReference type="GO" id="GO:0006355">
    <property type="term" value="P:regulation of DNA-templated transcription"/>
    <property type="evidence" value="ECO:0007669"/>
    <property type="project" value="InterPro"/>
</dbReference>
<proteinExistence type="predicted"/>
<reference evidence="1" key="1">
    <citation type="submission" date="2020-10" db="EMBL/GenBank/DDBJ databases">
        <authorList>
            <person name="Hahn C.J."/>
            <person name="Laso-Perez R."/>
            <person name="Vulcano F."/>
            <person name="Vaziourakis K.-M."/>
            <person name="Stokke R."/>
            <person name="Steen I.H."/>
            <person name="Teske A."/>
            <person name="Boetius A."/>
            <person name="Liebeke M."/>
            <person name="Amann R."/>
            <person name="Knittel K."/>
        </authorList>
    </citation>
    <scope>NUCLEOTIDE SEQUENCE</scope>
    <source>
        <strain evidence="1">Gfbio:e3339647-f889-4370-9287-4fb5cb688e4c:AG392J18_GoMArc1</strain>
    </source>
</reference>
<name>A0A811TDV8_9EURY</name>
<evidence type="ECO:0000313" key="2">
    <source>
        <dbReference type="Proteomes" id="UP000612009"/>
    </source>
</evidence>
<dbReference type="EMBL" id="CAJHIR010000032">
    <property type="protein sequence ID" value="CAD6493853.1"/>
    <property type="molecule type" value="Genomic_DNA"/>
</dbReference>